<evidence type="ECO:0000313" key="2">
    <source>
        <dbReference type="EMBL" id="RSX55411.1"/>
    </source>
</evidence>
<dbReference type="Proteomes" id="UP000287470">
    <property type="component" value="Unassembled WGS sequence"/>
</dbReference>
<feature type="region of interest" description="Disordered" evidence="1">
    <location>
        <begin position="86"/>
        <end position="109"/>
    </location>
</feature>
<keyword evidence="3" id="KW-1185">Reference proteome</keyword>
<feature type="region of interest" description="Disordered" evidence="1">
    <location>
        <begin position="161"/>
        <end position="206"/>
    </location>
</feature>
<accession>A0A430FRD0</accession>
<comment type="caution">
    <text evidence="2">The sequence shown here is derived from an EMBL/GenBank/DDBJ whole genome shotgun (WGS) entry which is preliminary data.</text>
</comment>
<evidence type="ECO:0000256" key="1">
    <source>
        <dbReference type="SAM" id="MobiDB-lite"/>
    </source>
</evidence>
<gene>
    <name evidence="2" type="ORF">D2E24_1315</name>
</gene>
<dbReference type="RefSeq" id="WP_241222898.1">
    <property type="nucleotide sequence ID" value="NZ_QXGK01000012.1"/>
</dbReference>
<protein>
    <submittedName>
        <fullName evidence="2">Uncharacterized protein</fullName>
    </submittedName>
</protein>
<sequence>MANGGGMFTPEEIRYLESLPAVSAATANRITYADAFKRHCLRRYREGASPVRLFREAGLDPALVGHKRIERCFARWRDNEAELLAGEPTSSQGTRPGAWSTDLQGDDDGDRFVVDPRRRAVMIPPSDGGVQDLRDLLIAQQIRRIDALERQNDMLRAMLAGTHTPAEPGRPSDNAPDAPDAAVQAGRSGDSMGRGISATIGGDRSQ</sequence>
<organism evidence="2 3">
    <name type="scientific">Bifidobacterium samirii</name>
    <dbReference type="NCBI Taxonomy" id="2306974"/>
    <lineage>
        <taxon>Bacteria</taxon>
        <taxon>Bacillati</taxon>
        <taxon>Actinomycetota</taxon>
        <taxon>Actinomycetes</taxon>
        <taxon>Bifidobacteriales</taxon>
        <taxon>Bifidobacteriaceae</taxon>
        <taxon>Bifidobacterium</taxon>
    </lineage>
</organism>
<evidence type="ECO:0000313" key="3">
    <source>
        <dbReference type="Proteomes" id="UP000287470"/>
    </source>
</evidence>
<dbReference type="EMBL" id="QXGK01000012">
    <property type="protein sequence ID" value="RSX55411.1"/>
    <property type="molecule type" value="Genomic_DNA"/>
</dbReference>
<proteinExistence type="predicted"/>
<reference evidence="2 3" key="1">
    <citation type="submission" date="2018-09" db="EMBL/GenBank/DDBJ databases">
        <title>Characterization of the phylogenetic diversity of five novel species belonging to the genus Bifidobacterium.</title>
        <authorList>
            <person name="Lugli G.A."/>
            <person name="Duranti S."/>
            <person name="Milani C."/>
        </authorList>
    </citation>
    <scope>NUCLEOTIDE SEQUENCE [LARGE SCALE GENOMIC DNA]</scope>
    <source>
        <strain evidence="2 3">2033B</strain>
    </source>
</reference>
<dbReference type="AlphaFoldDB" id="A0A430FRD0"/>
<name>A0A430FRD0_9BIFI</name>